<evidence type="ECO:0000313" key="2">
    <source>
        <dbReference type="EMBL" id="CAF2093131.1"/>
    </source>
</evidence>
<dbReference type="PROSITE" id="PS50181">
    <property type="entry name" value="FBOX"/>
    <property type="match status" value="1"/>
</dbReference>
<dbReference type="InterPro" id="IPR001810">
    <property type="entry name" value="F-box_dom"/>
</dbReference>
<accession>A0A816SW65</accession>
<name>A0A816SW65_9BILA</name>
<reference evidence="2" key="1">
    <citation type="submission" date="2021-02" db="EMBL/GenBank/DDBJ databases">
        <authorList>
            <person name="Nowell W R."/>
        </authorList>
    </citation>
    <scope>NUCLEOTIDE SEQUENCE</scope>
</reference>
<feature type="domain" description="F-box" evidence="1">
    <location>
        <begin position="2"/>
        <end position="47"/>
    </location>
</feature>
<sequence length="673" mass="79782">MISKLEIIPNEILLSIFCYLSWDKLLMSLWSLNKRFNSLIYSIFSNNKNGIIFNESNLSYETFSSILLSLTFNSSPSIASSIKYMHFDGRKSIPFDFVYQSLCNNDQQMCFPNLKSLYITRCFLTKPLIRTSSVLIQYQLSHLTLTFHEDMFKGADYSRNHSLFILDKVTINDMFEQLLSQIFSGQCQLTSFHLNMTTSRSAIHHCLKSYRSYLPSTTISDGFQYYCLRRGGELYDSNFPRPILSNESWFNKVPKLKCFILKSVIENDLEFVYLKWLLNNLNHITKLKIYLRSGVMWRTGQLIWKSVIGANFIRQYCLPDKMIHLKYFHFYIGRRYELSLVDIENTINSFKNDTFFILHQWTNIKFLYDKNESYQHIFSNFNKSQLSDSLFTQPFIYDWSDTRHISIDFDSSLYLFFDQLNELCSNVASITIYIKHYINESNTMTTLFKMGEKTLNYIQLRNVTTLRFGIYRGRTVFSCDTLTDQDKERAKTFAHLLSMPVQLKYLFMQRFEWLLYVTQYAADELRKNALSTIRYAEFGIPSCNLGKNESIHSGKHLVPILRTYMPHLHVLQLWRPDDFPWTSLRPNYKSRQLYGPFLARWMRSLSTLESINDHVSVFEQDLSQLVDQLKEFIFLDIRGVISCEKVESYRLMVQTRFPNSRIDVHRSRFRLWL</sequence>
<dbReference type="Proteomes" id="UP000663824">
    <property type="component" value="Unassembled WGS sequence"/>
</dbReference>
<evidence type="ECO:0000259" key="1">
    <source>
        <dbReference type="PROSITE" id="PS50181"/>
    </source>
</evidence>
<organism evidence="2 3">
    <name type="scientific">Rotaria magnacalcarata</name>
    <dbReference type="NCBI Taxonomy" id="392030"/>
    <lineage>
        <taxon>Eukaryota</taxon>
        <taxon>Metazoa</taxon>
        <taxon>Spiralia</taxon>
        <taxon>Gnathifera</taxon>
        <taxon>Rotifera</taxon>
        <taxon>Eurotatoria</taxon>
        <taxon>Bdelloidea</taxon>
        <taxon>Philodinida</taxon>
        <taxon>Philodinidae</taxon>
        <taxon>Rotaria</taxon>
    </lineage>
</organism>
<comment type="caution">
    <text evidence="2">The sequence shown here is derived from an EMBL/GenBank/DDBJ whole genome shotgun (WGS) entry which is preliminary data.</text>
</comment>
<proteinExistence type="predicted"/>
<dbReference type="EMBL" id="CAJNRE010010586">
    <property type="protein sequence ID" value="CAF2093131.1"/>
    <property type="molecule type" value="Genomic_DNA"/>
</dbReference>
<evidence type="ECO:0000313" key="3">
    <source>
        <dbReference type="Proteomes" id="UP000663824"/>
    </source>
</evidence>
<protein>
    <recommendedName>
        <fullName evidence="1">F-box domain-containing protein</fullName>
    </recommendedName>
</protein>
<gene>
    <name evidence="2" type="ORF">MBJ925_LOCUS20938</name>
</gene>
<dbReference type="AlphaFoldDB" id="A0A816SW65"/>